<keyword evidence="4" id="KW-1185">Reference proteome</keyword>
<name>A0A7J0C7G1_9ACTN</name>
<evidence type="ECO:0000256" key="1">
    <source>
        <dbReference type="SAM" id="MobiDB-lite"/>
    </source>
</evidence>
<evidence type="ECO:0000313" key="4">
    <source>
        <dbReference type="Proteomes" id="UP000498980"/>
    </source>
</evidence>
<keyword evidence="2" id="KW-0472">Membrane</keyword>
<feature type="transmembrane region" description="Helical" evidence="2">
    <location>
        <begin position="106"/>
        <end position="136"/>
    </location>
</feature>
<organism evidence="3 4">
    <name type="scientific">Streptomyces fulvorobeus</name>
    <dbReference type="NCBI Taxonomy" id="284028"/>
    <lineage>
        <taxon>Bacteria</taxon>
        <taxon>Bacillati</taxon>
        <taxon>Actinomycetota</taxon>
        <taxon>Actinomycetes</taxon>
        <taxon>Kitasatosporales</taxon>
        <taxon>Streptomycetaceae</taxon>
        <taxon>Streptomyces</taxon>
    </lineage>
</organism>
<evidence type="ECO:0008006" key="5">
    <source>
        <dbReference type="Google" id="ProtNLM"/>
    </source>
</evidence>
<evidence type="ECO:0000313" key="3">
    <source>
        <dbReference type="EMBL" id="GFM98107.1"/>
    </source>
</evidence>
<reference evidence="3 4" key="1">
    <citation type="submission" date="2020-05" db="EMBL/GenBank/DDBJ databases">
        <title>Whole genome shotgun sequence of Streptomyces fulvorobeus NBRC 15897.</title>
        <authorList>
            <person name="Komaki H."/>
            <person name="Tamura T."/>
        </authorList>
    </citation>
    <scope>NUCLEOTIDE SEQUENCE [LARGE SCALE GENOMIC DNA]</scope>
    <source>
        <strain evidence="3 4">NBRC 15897</strain>
    </source>
</reference>
<accession>A0A7J0C7G1</accession>
<protein>
    <recommendedName>
        <fullName evidence="5">FUSC family protein</fullName>
    </recommendedName>
</protein>
<sequence>MAGADAGRKRAAPPPWLRSGLRPQPTPIPWAAVARASVALSAPLAVGFAVDRPAYGALVSMGALSGVIGDTADAYRMRVLNIAVPQLFGALGMMLGILVFDTGWAAVGVLTVIALVSGMMSTIGAVASVSGLLLLLNSVVGSGLPMPDPWWLAPCC</sequence>
<keyword evidence="2" id="KW-1133">Transmembrane helix</keyword>
<evidence type="ECO:0000256" key="2">
    <source>
        <dbReference type="SAM" id="Phobius"/>
    </source>
</evidence>
<dbReference type="Proteomes" id="UP000498980">
    <property type="component" value="Unassembled WGS sequence"/>
</dbReference>
<comment type="caution">
    <text evidence="3">The sequence shown here is derived from an EMBL/GenBank/DDBJ whole genome shotgun (WGS) entry which is preliminary data.</text>
</comment>
<proteinExistence type="predicted"/>
<gene>
    <name evidence="3" type="ORF">Sfulv_29180</name>
</gene>
<keyword evidence="2" id="KW-0812">Transmembrane</keyword>
<feature type="transmembrane region" description="Helical" evidence="2">
    <location>
        <begin position="79"/>
        <end position="100"/>
    </location>
</feature>
<feature type="region of interest" description="Disordered" evidence="1">
    <location>
        <begin position="1"/>
        <end position="21"/>
    </location>
</feature>
<dbReference type="AlphaFoldDB" id="A0A7J0C7G1"/>
<dbReference type="EMBL" id="BLWC01000001">
    <property type="protein sequence ID" value="GFM98107.1"/>
    <property type="molecule type" value="Genomic_DNA"/>
</dbReference>